<dbReference type="RefSeq" id="WP_002701896.1">
    <property type="nucleotide sequence ID" value="NZ_AAWS01000041.1"/>
</dbReference>
<dbReference type="SUPFAM" id="SSF51294">
    <property type="entry name" value="Hedgehog/intein (Hint) domain"/>
    <property type="match status" value="1"/>
</dbReference>
<keyword evidence="3" id="KW-1185">Reference proteome</keyword>
<feature type="domain" description="Hom-end-associated Hint" evidence="1">
    <location>
        <begin position="20"/>
        <end position="75"/>
    </location>
</feature>
<reference evidence="2 3" key="1">
    <citation type="submission" date="2007-01" db="EMBL/GenBank/DDBJ databases">
        <authorList>
            <person name="Haygood M."/>
            <person name="Podell S."/>
            <person name="Anderson C."/>
            <person name="Hopkinson B."/>
            <person name="Roe K."/>
            <person name="Barbeau K."/>
            <person name="Gaasterland T."/>
            <person name="Ferriera S."/>
            <person name="Johnson J."/>
            <person name="Kravitz S."/>
            <person name="Beeson K."/>
            <person name="Sutton G."/>
            <person name="Rogers Y.-H."/>
            <person name="Friedman R."/>
            <person name="Frazier M."/>
            <person name="Venter J.C."/>
        </authorList>
    </citation>
    <scope>NUCLEOTIDE SEQUENCE [LARGE SCALE GENOMIC DNA]</scope>
    <source>
        <strain evidence="2 3">ATCC 23134</strain>
    </source>
</reference>
<accession>A1ZUM1</accession>
<evidence type="ECO:0000313" key="2">
    <source>
        <dbReference type="EMBL" id="EAY25907.1"/>
    </source>
</evidence>
<dbReference type="AlphaFoldDB" id="A1ZUM1"/>
<dbReference type="GO" id="GO:0030908">
    <property type="term" value="P:protein splicing"/>
    <property type="evidence" value="ECO:0007669"/>
    <property type="project" value="InterPro"/>
</dbReference>
<proteinExistence type="predicted"/>
<dbReference type="InterPro" id="IPR007868">
    <property type="entry name" value="Hom_end_hint"/>
</dbReference>
<evidence type="ECO:0000313" key="3">
    <source>
        <dbReference type="Proteomes" id="UP000004095"/>
    </source>
</evidence>
<gene>
    <name evidence="2" type="ORF">M23134_00861</name>
</gene>
<dbReference type="Gene3D" id="2.170.16.10">
    <property type="entry name" value="Hedgehog/Intein (Hint) domain"/>
    <property type="match status" value="1"/>
</dbReference>
<evidence type="ECO:0000259" key="1">
    <source>
        <dbReference type="Pfam" id="PF05203"/>
    </source>
</evidence>
<dbReference type="InterPro" id="IPR036844">
    <property type="entry name" value="Hint_dom_sf"/>
</dbReference>
<organism evidence="2 3">
    <name type="scientific">Microscilla marina ATCC 23134</name>
    <dbReference type="NCBI Taxonomy" id="313606"/>
    <lineage>
        <taxon>Bacteria</taxon>
        <taxon>Pseudomonadati</taxon>
        <taxon>Bacteroidota</taxon>
        <taxon>Cytophagia</taxon>
        <taxon>Cytophagales</taxon>
        <taxon>Microscillaceae</taxon>
        <taxon>Microscilla</taxon>
    </lineage>
</organism>
<dbReference type="Pfam" id="PF05203">
    <property type="entry name" value="Hom_end_hint"/>
    <property type="match status" value="1"/>
</dbReference>
<comment type="caution">
    <text evidence="2">The sequence shown here is derived from an EMBL/GenBank/DDBJ whole genome shotgun (WGS) entry which is preliminary data.</text>
</comment>
<dbReference type="OrthoDB" id="291011at2"/>
<sequence length="463" mass="52419">MEKTEDISTIADEHFFSGGFVAGTQILMKDGSSKNIEDIKDGEEVMSPDGSERVLKVIQPSLHMRRNLYHIANQNGQKVENFMFVDSQVFLTGRKDVGEGVFAAAEPQQVKNPLMRMKGVGDIEGSVLVSHEHLPFGTVAKSLVKDVPPQQVYHLMLDHQDYFFAGNATQKFMVLAYCPKLLDYQTGLTKKIHSVVASLEQENKNEISKLTLDNLWELERKGLLVNEKLLINRLSEKKGVQAVTATPMHSVNLGWKMRMIQTLLVNIFVPKIQHLVNLCHRQLVPVKVAHNKMWISPSIHDIEWRPGVKHLEVLKLALSITNTLDSTVERTIEEKPTDFVTKVSKCVYLRTQKNLDDPTHNHWVLRLRLSDGKRQMEGSFPFIDDVKDYYSTGKMKLWEGNQHQAFVSFDVRIIDEATKLAEEATLDNKEAACGAPMETKLLDALRGFAKEVLIPQQALALNK</sequence>
<dbReference type="EMBL" id="AAWS01000041">
    <property type="protein sequence ID" value="EAY25907.1"/>
    <property type="molecule type" value="Genomic_DNA"/>
</dbReference>
<name>A1ZUM1_MICM2</name>
<protein>
    <recommendedName>
        <fullName evidence="1">Hom-end-associated Hint domain-containing protein</fullName>
    </recommendedName>
</protein>
<dbReference type="Proteomes" id="UP000004095">
    <property type="component" value="Unassembled WGS sequence"/>
</dbReference>